<evidence type="ECO:0000313" key="2">
    <source>
        <dbReference type="Proteomes" id="UP000221250"/>
    </source>
</evidence>
<dbReference type="EMBL" id="KY448244">
    <property type="protein sequence ID" value="AQT28761.1"/>
    <property type="molecule type" value="Genomic_DNA"/>
</dbReference>
<protein>
    <submittedName>
        <fullName evidence="1">Uncharacterized protein</fullName>
    </submittedName>
</protein>
<organism evidence="1 2">
    <name type="scientific">Erwinia phage vB_EamM_Yoloswag</name>
    <dbReference type="NCBI Taxonomy" id="1958956"/>
    <lineage>
        <taxon>Viruses</taxon>
        <taxon>Duplodnaviria</taxon>
        <taxon>Heunggongvirae</taxon>
        <taxon>Uroviricota</taxon>
        <taxon>Caudoviricetes</taxon>
        <taxon>Yoloswagvirus</taxon>
        <taxon>Yoloswagvirus yoloswag</taxon>
    </lineage>
</organism>
<sequence>MDHTALYVLTHVRAIVQLRKLNMMPAEEVWRQVYMTQMKARDVIDNPLNTLAVPAGTRALVSELHQALFPVGDKLTWEQRVMMIEVYIREEIERCVGAKFIWPHMYDEEALKLLGFNETNIEGFYQVPYYMIDHLSRDSLLFFMDGNFTTTIERSEPLQGYGPDQSGMLPLGMYALGAMPDAHKHHFFLETN</sequence>
<keyword evidence="2" id="KW-1185">Reference proteome</keyword>
<evidence type="ECO:0000313" key="1">
    <source>
        <dbReference type="EMBL" id="AQT28761.1"/>
    </source>
</evidence>
<accession>A0A1S6L3J9</accession>
<dbReference type="Proteomes" id="UP000221250">
    <property type="component" value="Segment"/>
</dbReference>
<gene>
    <name evidence="1" type="ORF">YOLOSWAG_291</name>
</gene>
<name>A0A1S6L3J9_9CAUD</name>
<reference evidence="1 2" key="1">
    <citation type="submission" date="2017-01" db="EMBL/GenBank/DDBJ databases">
        <authorList>
            <person name="Mah S.A."/>
            <person name="Swanson W.J."/>
            <person name="Moy G.W."/>
            <person name="Vacquier V.D."/>
        </authorList>
    </citation>
    <scope>NUCLEOTIDE SEQUENCE [LARGE SCALE GENOMIC DNA]</scope>
</reference>
<proteinExistence type="predicted"/>